<organism evidence="2 3">
    <name type="scientific">Rhizoctonia solani</name>
    <dbReference type="NCBI Taxonomy" id="456999"/>
    <lineage>
        <taxon>Eukaryota</taxon>
        <taxon>Fungi</taxon>
        <taxon>Dikarya</taxon>
        <taxon>Basidiomycota</taxon>
        <taxon>Agaricomycotina</taxon>
        <taxon>Agaricomycetes</taxon>
        <taxon>Cantharellales</taxon>
        <taxon>Ceratobasidiaceae</taxon>
        <taxon>Rhizoctonia</taxon>
    </lineage>
</organism>
<dbReference type="Proteomes" id="UP000663831">
    <property type="component" value="Unassembled WGS sequence"/>
</dbReference>
<evidence type="ECO:0000313" key="3">
    <source>
        <dbReference type="Proteomes" id="UP000663831"/>
    </source>
</evidence>
<feature type="region of interest" description="Disordered" evidence="1">
    <location>
        <begin position="51"/>
        <end position="75"/>
    </location>
</feature>
<feature type="compositionally biased region" description="Basic and acidic residues" evidence="1">
    <location>
        <begin position="53"/>
        <end position="66"/>
    </location>
</feature>
<name>A0A8H3CZY0_9AGAM</name>
<evidence type="ECO:0000256" key="1">
    <source>
        <dbReference type="SAM" id="MobiDB-lite"/>
    </source>
</evidence>
<proteinExistence type="predicted"/>
<accession>A0A8H3CZY0</accession>
<dbReference type="EMBL" id="CAJMWV010004581">
    <property type="protein sequence ID" value="CAE6501390.1"/>
    <property type="molecule type" value="Genomic_DNA"/>
</dbReference>
<protein>
    <submittedName>
        <fullName evidence="2">Uncharacterized protein</fullName>
    </submittedName>
</protein>
<dbReference type="AlphaFoldDB" id="A0A8H3CZY0"/>
<gene>
    <name evidence="2" type="ORF">RDB_LOCUS119639</name>
</gene>
<comment type="caution">
    <text evidence="2">The sequence shown here is derived from an EMBL/GenBank/DDBJ whole genome shotgun (WGS) entry which is preliminary data.</text>
</comment>
<reference evidence="2" key="1">
    <citation type="submission" date="2021-01" db="EMBL/GenBank/DDBJ databases">
        <authorList>
            <person name="Kaushik A."/>
        </authorList>
    </citation>
    <scope>NUCLEOTIDE SEQUENCE</scope>
    <source>
        <strain evidence="2">AG3-1AP</strain>
    </source>
</reference>
<evidence type="ECO:0000313" key="2">
    <source>
        <dbReference type="EMBL" id="CAE6501390.1"/>
    </source>
</evidence>
<sequence>MPCPALHRLFLQFEHSRAHMQAPLPIPPITLHEAKRNISVRHLEQLANLSFTRDNRPPEEAPEREIPYGLFGSSSPYEDLLEWSKENAS</sequence>